<comment type="caution">
    <text evidence="2">The sequence shown here is derived from an EMBL/GenBank/DDBJ whole genome shotgun (WGS) entry which is preliminary data.</text>
</comment>
<dbReference type="Proteomes" id="UP000256491">
    <property type="component" value="Unassembled WGS sequence"/>
</dbReference>
<reference evidence="2 3" key="1">
    <citation type="journal article" date="2010" name="Syst. Appl. Microbiol.">
        <title>Four new species of Chryseobacterium from the rhizosphere of coastal sand dune plants, Chryseobacterium elymi sp. nov., Chryseobacterium hagamense sp. nov., Chryseobacterium lathyri sp. nov. and Chryseobacterium rhizosphaerae sp. nov.</title>
        <authorList>
            <person name="Cho S.H."/>
            <person name="Lee K.S."/>
            <person name="Shin D.S."/>
            <person name="Han J.H."/>
            <person name="Park K.S."/>
            <person name="Lee C.H."/>
            <person name="Park K.H."/>
            <person name="Kim S.B."/>
        </authorList>
    </citation>
    <scope>NUCLEOTIDE SEQUENCE [LARGE SCALE GENOMIC DNA]</scope>
    <source>
        <strain evidence="2 3">KCTC 22548</strain>
    </source>
</reference>
<protein>
    <recommendedName>
        <fullName evidence="1">Terpene synthase</fullName>
        <ecNumber evidence="1">4.2.3.-</ecNumber>
    </recommendedName>
</protein>
<accession>A0ABX9INQ7</accession>
<dbReference type="InterPro" id="IPR008949">
    <property type="entry name" value="Isoprenoid_synthase_dom_sf"/>
</dbReference>
<keyword evidence="1" id="KW-0456">Lyase</keyword>
<keyword evidence="3" id="KW-1185">Reference proteome</keyword>
<gene>
    <name evidence="2" type="ORF">DRF57_07585</name>
</gene>
<dbReference type="InterPro" id="IPR034686">
    <property type="entry name" value="Terpene_cyclase-like_2"/>
</dbReference>
<dbReference type="EMBL" id="QNUF01000006">
    <property type="protein sequence ID" value="REC76667.1"/>
    <property type="molecule type" value="Genomic_DNA"/>
</dbReference>
<dbReference type="RefSeq" id="WP_047487995.1">
    <property type="nucleotide sequence ID" value="NZ_BJYH01000008.1"/>
</dbReference>
<keyword evidence="1" id="KW-0460">Magnesium</keyword>
<dbReference type="PANTHER" id="PTHR35201:SF4">
    <property type="entry name" value="BETA-PINACENE SYNTHASE-RELATED"/>
    <property type="match status" value="1"/>
</dbReference>
<dbReference type="Pfam" id="PF19086">
    <property type="entry name" value="Terpene_syn_C_2"/>
    <property type="match status" value="1"/>
</dbReference>
<dbReference type="Gene3D" id="1.10.600.10">
    <property type="entry name" value="Farnesyl Diphosphate Synthase"/>
    <property type="match status" value="1"/>
</dbReference>
<evidence type="ECO:0000313" key="3">
    <source>
        <dbReference type="Proteomes" id="UP000256491"/>
    </source>
</evidence>
<dbReference type="SFLD" id="SFLDG01020">
    <property type="entry name" value="Terpene_Cyclase_Like_2"/>
    <property type="match status" value="1"/>
</dbReference>
<comment type="similarity">
    <text evidence="1">Belongs to the terpene synthase family.</text>
</comment>
<comment type="cofactor">
    <cofactor evidence="1">
        <name>Mg(2+)</name>
        <dbReference type="ChEBI" id="CHEBI:18420"/>
    </cofactor>
</comment>
<keyword evidence="1" id="KW-0479">Metal-binding</keyword>
<dbReference type="EC" id="4.2.3.-" evidence="1"/>
<name>A0ABX9INQ7_9FLAO</name>
<evidence type="ECO:0000313" key="2">
    <source>
        <dbReference type="EMBL" id="REC76667.1"/>
    </source>
</evidence>
<dbReference type="SUPFAM" id="SSF48576">
    <property type="entry name" value="Terpenoid synthases"/>
    <property type="match status" value="1"/>
</dbReference>
<sequence length="335" mass="39922">MEQYNYKSADYLPLGYYPWPDLINPHVDQMGRDMDFWIDNDYTFLTEKQREKYKRMKLQYRTARMLPQASYEQVLPCNKFMLFYIVLDDQLEHASLEEIECQRDRFTAILKGDNPGPDENGLYRHVALLRDEYLAFMPAEWMERFIEDFYRATRYGIEVETPYKAAARPPSLALFKAIREYSVLMYPYLCWTEILPGFVIPKHISEHSVFQRIKALMVRVVAWQNDFHSLPKELAKKTEVFNLIIVLQEEYTISLEEACIKALRIHNEDLAELLELYNEYREFGVYQEYVDKYVYNFGLMIQGINTFYLQDTVRYLPGGVGFVWPEKQFSEDASL</sequence>
<proteinExistence type="inferred from homology"/>
<evidence type="ECO:0000256" key="1">
    <source>
        <dbReference type="RuleBase" id="RU366034"/>
    </source>
</evidence>
<dbReference type="SFLD" id="SFLDS00005">
    <property type="entry name" value="Isoprenoid_Synthase_Type_I"/>
    <property type="match status" value="1"/>
</dbReference>
<dbReference type="PANTHER" id="PTHR35201">
    <property type="entry name" value="TERPENE SYNTHASE"/>
    <property type="match status" value="1"/>
</dbReference>
<organism evidence="2 3">
    <name type="scientific">Chryseobacterium rhizosphaerae</name>
    <dbReference type="NCBI Taxonomy" id="395937"/>
    <lineage>
        <taxon>Bacteria</taxon>
        <taxon>Pseudomonadati</taxon>
        <taxon>Bacteroidota</taxon>
        <taxon>Flavobacteriia</taxon>
        <taxon>Flavobacteriales</taxon>
        <taxon>Weeksellaceae</taxon>
        <taxon>Chryseobacterium group</taxon>
        <taxon>Chryseobacterium</taxon>
    </lineage>
</organism>